<evidence type="ECO:0000313" key="3">
    <source>
        <dbReference type="EMBL" id="SIT00440.1"/>
    </source>
</evidence>
<dbReference type="NCBIfam" id="TIGR02159">
    <property type="entry name" value="PA_CoA_Oxy4"/>
    <property type="match status" value="1"/>
</dbReference>
<reference evidence="4" key="1">
    <citation type="submission" date="2017-01" db="EMBL/GenBank/DDBJ databases">
        <authorList>
            <person name="Varghese N."/>
            <person name="Submissions S."/>
        </authorList>
    </citation>
    <scope>NUCLEOTIDE SEQUENCE [LARGE SCALE GENOMIC DNA]</scope>
    <source>
        <strain evidence="4">DSM 22306</strain>
    </source>
</reference>
<dbReference type="InterPro" id="IPR011883">
    <property type="entry name" value="PaaD-like"/>
</dbReference>
<dbReference type="Proteomes" id="UP000185999">
    <property type="component" value="Unassembled WGS sequence"/>
</dbReference>
<evidence type="ECO:0000259" key="2">
    <source>
        <dbReference type="Pfam" id="PF23451"/>
    </source>
</evidence>
<proteinExistence type="predicted"/>
<dbReference type="InterPro" id="IPR052339">
    <property type="entry name" value="Fe-S_Maturation_MIP18"/>
</dbReference>
<dbReference type="RefSeq" id="WP_238377044.1">
    <property type="nucleotide sequence ID" value="NZ_LJSI01000017.1"/>
</dbReference>
<dbReference type="EMBL" id="FTOE01000010">
    <property type="protein sequence ID" value="SIT00440.1"/>
    <property type="molecule type" value="Genomic_DNA"/>
</dbReference>
<dbReference type="PANTHER" id="PTHR42831">
    <property type="entry name" value="FE-S PROTEIN MATURATION AUXILIARY FACTOR YITW"/>
    <property type="match status" value="1"/>
</dbReference>
<gene>
    <name evidence="3" type="ORF">SAMN05421760_110133</name>
</gene>
<protein>
    <submittedName>
        <fullName evidence="3">Ring-1,2-phenylacetyl-CoA epoxidase subunit PaaD</fullName>
    </submittedName>
</protein>
<dbReference type="Gene3D" id="3.30.300.130">
    <property type="entry name" value="Fe-S cluster assembly (FSCA)"/>
    <property type="match status" value="1"/>
</dbReference>
<sequence length="180" mass="20236">MMKQISLMPDEQYQRLQQRNNAEVKELWDILDEVKDPEVPVLSIWDLGILRDVERDGSSVVVTITPTYSGCPAMDTISSDVETALNKAGYSEVVINTQLSPAWSSEWMSPQGRKNLREYGIAPPEDADLCEDGLTPEAHARCPHCGSRNTRRISEFGSTACKALFQCNDCSEPFDYFKKI</sequence>
<dbReference type="PANTHER" id="PTHR42831:SF3">
    <property type="entry name" value="1,2-PHENYLACETYL-COA EPOXIDASE, SUBUNIT D-RELATED"/>
    <property type="match status" value="1"/>
</dbReference>
<keyword evidence="4" id="KW-1185">Reference proteome</keyword>
<evidence type="ECO:0000313" key="4">
    <source>
        <dbReference type="Proteomes" id="UP000185999"/>
    </source>
</evidence>
<dbReference type="Pfam" id="PF23451">
    <property type="entry name" value="Zn_ribbon_PaaD"/>
    <property type="match status" value="1"/>
</dbReference>
<accession>A0A1N7NQB7</accession>
<dbReference type="AlphaFoldDB" id="A0A1N7NQB7"/>
<organism evidence="3 4">
    <name type="scientific">Neptunomonas antarctica</name>
    <dbReference type="NCBI Taxonomy" id="619304"/>
    <lineage>
        <taxon>Bacteria</taxon>
        <taxon>Pseudomonadati</taxon>
        <taxon>Pseudomonadota</taxon>
        <taxon>Gammaproteobacteria</taxon>
        <taxon>Oceanospirillales</taxon>
        <taxon>Oceanospirillaceae</taxon>
        <taxon>Neptunomonas</taxon>
    </lineage>
</organism>
<evidence type="ECO:0000259" key="1">
    <source>
        <dbReference type="Pfam" id="PF01883"/>
    </source>
</evidence>
<feature type="domain" description="MIP18 family-like" evidence="1">
    <location>
        <begin position="26"/>
        <end position="87"/>
    </location>
</feature>
<dbReference type="InterPro" id="IPR056572">
    <property type="entry name" value="Zn_ribbon_PaaD"/>
</dbReference>
<name>A0A1N7NQB7_9GAMM</name>
<dbReference type="SUPFAM" id="SSF117916">
    <property type="entry name" value="Fe-S cluster assembly (FSCA) domain-like"/>
    <property type="match status" value="1"/>
</dbReference>
<dbReference type="InterPro" id="IPR034904">
    <property type="entry name" value="FSCA_dom_sf"/>
</dbReference>
<dbReference type="InterPro" id="IPR002744">
    <property type="entry name" value="MIP18-like"/>
</dbReference>
<dbReference type="STRING" id="619304.SAMN05421760_110133"/>
<dbReference type="Pfam" id="PF01883">
    <property type="entry name" value="FeS_assembly_P"/>
    <property type="match status" value="1"/>
</dbReference>
<feature type="domain" description="PaaD zinc beta ribbon" evidence="2">
    <location>
        <begin position="134"/>
        <end position="178"/>
    </location>
</feature>